<accession>A0A0A9H718</accession>
<sequence length="70" mass="7735">MSRVHGGCVWLDGSNSGTTGVALLDKHNFVHVLWCLVCKDKHLDYPMHGLVLQHSCSEDLLLVTPSLVHN</sequence>
<dbReference type="EMBL" id="GBRH01169213">
    <property type="protein sequence ID" value="JAE28683.1"/>
    <property type="molecule type" value="Transcribed_RNA"/>
</dbReference>
<proteinExistence type="predicted"/>
<organism evidence="1">
    <name type="scientific">Arundo donax</name>
    <name type="common">Giant reed</name>
    <name type="synonym">Donax arundinaceus</name>
    <dbReference type="NCBI Taxonomy" id="35708"/>
    <lineage>
        <taxon>Eukaryota</taxon>
        <taxon>Viridiplantae</taxon>
        <taxon>Streptophyta</taxon>
        <taxon>Embryophyta</taxon>
        <taxon>Tracheophyta</taxon>
        <taxon>Spermatophyta</taxon>
        <taxon>Magnoliopsida</taxon>
        <taxon>Liliopsida</taxon>
        <taxon>Poales</taxon>
        <taxon>Poaceae</taxon>
        <taxon>PACMAD clade</taxon>
        <taxon>Arundinoideae</taxon>
        <taxon>Arundineae</taxon>
        <taxon>Arundo</taxon>
    </lineage>
</organism>
<evidence type="ECO:0000313" key="1">
    <source>
        <dbReference type="EMBL" id="JAE28683.1"/>
    </source>
</evidence>
<name>A0A0A9H718_ARUDO</name>
<protein>
    <submittedName>
        <fullName evidence="1">Uncharacterized protein</fullName>
    </submittedName>
</protein>
<reference evidence="1" key="1">
    <citation type="submission" date="2014-09" db="EMBL/GenBank/DDBJ databases">
        <authorList>
            <person name="Magalhaes I.L.F."/>
            <person name="Oliveira U."/>
            <person name="Santos F.R."/>
            <person name="Vidigal T.H.D.A."/>
            <person name="Brescovit A.D."/>
            <person name="Santos A.J."/>
        </authorList>
    </citation>
    <scope>NUCLEOTIDE SEQUENCE</scope>
    <source>
        <tissue evidence="1">Shoot tissue taken approximately 20 cm above the soil surface</tissue>
    </source>
</reference>
<reference evidence="1" key="2">
    <citation type="journal article" date="2015" name="Data Brief">
        <title>Shoot transcriptome of the giant reed, Arundo donax.</title>
        <authorList>
            <person name="Barrero R.A."/>
            <person name="Guerrero F.D."/>
            <person name="Moolhuijzen P."/>
            <person name="Goolsby J.A."/>
            <person name="Tidwell J."/>
            <person name="Bellgard S.E."/>
            <person name="Bellgard M.I."/>
        </authorList>
    </citation>
    <scope>NUCLEOTIDE SEQUENCE</scope>
    <source>
        <tissue evidence="1">Shoot tissue taken approximately 20 cm above the soil surface</tissue>
    </source>
</reference>
<dbReference type="AlphaFoldDB" id="A0A0A9H718"/>